<accession>S0FIE1</accession>
<gene>
    <name evidence="1" type="ORF">CTER_4484</name>
</gene>
<sequence>MKTMQTINSNVKTTKTYISDALPAPDFIR</sequence>
<reference evidence="1 2" key="1">
    <citation type="journal article" date="2013" name="Genome Announc.">
        <title>Draft Genome Sequence of the Cellulolytic, Mesophilic, Anaerobic Bacterium Clostridium termitidis Strain CT1112 (DSM 5398).</title>
        <authorList>
            <person name="Lal S."/>
            <person name="Ramachandran U."/>
            <person name="Zhang X."/>
            <person name="Munir R."/>
            <person name="Sparling R."/>
            <person name="Levin D.B."/>
        </authorList>
    </citation>
    <scope>NUCLEOTIDE SEQUENCE [LARGE SCALE GENOMIC DNA]</scope>
    <source>
        <strain evidence="1 2">CT1112</strain>
    </source>
</reference>
<proteinExistence type="predicted"/>
<dbReference type="AlphaFoldDB" id="S0FIE1"/>
<name>S0FIE1_RUMCE</name>
<dbReference type="Proteomes" id="UP000014155">
    <property type="component" value="Unassembled WGS sequence"/>
</dbReference>
<organism evidence="1 2">
    <name type="scientific">Ruminiclostridium cellobioparum subsp. termitidis CT1112</name>
    <dbReference type="NCBI Taxonomy" id="1195236"/>
    <lineage>
        <taxon>Bacteria</taxon>
        <taxon>Bacillati</taxon>
        <taxon>Bacillota</taxon>
        <taxon>Clostridia</taxon>
        <taxon>Eubacteriales</taxon>
        <taxon>Oscillospiraceae</taxon>
        <taxon>Ruminiclostridium</taxon>
    </lineage>
</organism>
<comment type="caution">
    <text evidence="1">The sequence shown here is derived from an EMBL/GenBank/DDBJ whole genome shotgun (WGS) entry which is preliminary data.</text>
</comment>
<evidence type="ECO:0000313" key="1">
    <source>
        <dbReference type="EMBL" id="EMS69851.1"/>
    </source>
</evidence>
<evidence type="ECO:0000313" key="2">
    <source>
        <dbReference type="Proteomes" id="UP000014155"/>
    </source>
</evidence>
<protein>
    <submittedName>
        <fullName evidence="1">Uncharacterized protein</fullName>
    </submittedName>
</protein>
<dbReference type="EMBL" id="AORV01000064">
    <property type="protein sequence ID" value="EMS69851.1"/>
    <property type="molecule type" value="Genomic_DNA"/>
</dbReference>
<keyword evidence="2" id="KW-1185">Reference proteome</keyword>